<dbReference type="Proteomes" id="UP001310386">
    <property type="component" value="Unassembled WGS sequence"/>
</dbReference>
<dbReference type="Gene3D" id="3.40.190.10">
    <property type="entry name" value="Periplasmic binding protein-like II"/>
    <property type="match status" value="1"/>
</dbReference>
<evidence type="ECO:0000313" key="3">
    <source>
        <dbReference type="EMBL" id="MEB3102135.1"/>
    </source>
</evidence>
<dbReference type="RefSeq" id="WP_371754251.1">
    <property type="nucleotide sequence ID" value="NZ_JAYJLD010000013.1"/>
</dbReference>
<dbReference type="EMBL" id="JAYJLD010000013">
    <property type="protein sequence ID" value="MEB3102135.1"/>
    <property type="molecule type" value="Genomic_DNA"/>
</dbReference>
<evidence type="ECO:0000256" key="1">
    <source>
        <dbReference type="SAM" id="MobiDB-lite"/>
    </source>
</evidence>
<proteinExistence type="predicted"/>
<dbReference type="SUPFAM" id="SSF53850">
    <property type="entry name" value="Periplasmic binding protein-like II"/>
    <property type="match status" value="1"/>
</dbReference>
<feature type="signal peptide" evidence="2">
    <location>
        <begin position="1"/>
        <end position="25"/>
    </location>
</feature>
<reference evidence="3" key="1">
    <citation type="submission" date="2023-12" db="EMBL/GenBank/DDBJ databases">
        <title>Fervidustalea candida gen. nov., sp. nov., a novel member of the family Paenibacillaceae isolated from a geothermal area.</title>
        <authorList>
            <person name="Li W.-J."/>
            <person name="Jiao J.-Y."/>
            <person name="Chen Y."/>
        </authorList>
    </citation>
    <scope>NUCLEOTIDE SEQUENCE</scope>
    <source>
        <strain evidence="3">SYSU GA230002</strain>
    </source>
</reference>
<evidence type="ECO:0000256" key="2">
    <source>
        <dbReference type="SAM" id="SignalP"/>
    </source>
</evidence>
<keyword evidence="2" id="KW-0732">Signal</keyword>
<protein>
    <submittedName>
        <fullName evidence="3">Uncharacterized protein</fullName>
    </submittedName>
</protein>
<feature type="chain" id="PRO_5046905690" evidence="2">
    <location>
        <begin position="26"/>
        <end position="173"/>
    </location>
</feature>
<accession>A0ABU5ZM11</accession>
<evidence type="ECO:0000313" key="4">
    <source>
        <dbReference type="Proteomes" id="UP001310386"/>
    </source>
</evidence>
<organism evidence="3 4">
    <name type="scientific">Ferviditalea candida</name>
    <dbReference type="NCBI Taxonomy" id="3108399"/>
    <lineage>
        <taxon>Bacteria</taxon>
        <taxon>Bacillati</taxon>
        <taxon>Bacillota</taxon>
        <taxon>Bacilli</taxon>
        <taxon>Bacillales</taxon>
        <taxon>Paenibacillaceae</taxon>
        <taxon>Ferviditalea</taxon>
    </lineage>
</organism>
<dbReference type="PROSITE" id="PS51257">
    <property type="entry name" value="PROKAR_LIPOPROTEIN"/>
    <property type="match status" value="1"/>
</dbReference>
<feature type="region of interest" description="Disordered" evidence="1">
    <location>
        <begin position="31"/>
        <end position="65"/>
    </location>
</feature>
<keyword evidence="4" id="KW-1185">Reference proteome</keyword>
<feature type="compositionally biased region" description="Low complexity" evidence="1">
    <location>
        <begin position="31"/>
        <end position="55"/>
    </location>
</feature>
<name>A0ABU5ZM11_9BACL</name>
<sequence length="173" mass="18281">MATKSLRKALAIIVSVILVTLFVSACGSSGTPSASSTPGGSTAQSPGSSQSPSQSVNPNQAKGQPADNKILSIATLPIGTSFNAVGNGLAKVISNKSSIRVSVKPYAGQTAWGPLLDSGQIDLGVSEYPEVSWGLKGEEGFTPHEKFAHDCTRQQYHHTRICCKKRFRHQKSR</sequence>
<gene>
    <name evidence="3" type="ORF">VF724_10720</name>
</gene>
<comment type="caution">
    <text evidence="3">The sequence shown here is derived from an EMBL/GenBank/DDBJ whole genome shotgun (WGS) entry which is preliminary data.</text>
</comment>